<evidence type="ECO:0000256" key="1">
    <source>
        <dbReference type="SAM" id="Phobius"/>
    </source>
</evidence>
<keyword evidence="1" id="KW-0472">Membrane</keyword>
<accession>A0ABU8LBM0</accession>
<organism evidence="3 4">
    <name type="scientific">Microbacterium bandirmense</name>
    <dbReference type="NCBI Taxonomy" id="3122050"/>
    <lineage>
        <taxon>Bacteria</taxon>
        <taxon>Bacillati</taxon>
        <taxon>Actinomycetota</taxon>
        <taxon>Actinomycetes</taxon>
        <taxon>Micrococcales</taxon>
        <taxon>Microbacteriaceae</taxon>
        <taxon>Microbacterium</taxon>
    </lineage>
</organism>
<sequence length="181" mass="18881">MTAPLTGANGRAEETRPAPRVPLGELLFALLMLALGVYAVVGVFSIHVPVGVQVGPRVFPIFVAVILLGSAGAVLIGLFRGQRAEVEEGEDIDPNARTDWLTLAKIVGGLLAHLLLIDVIGWAPAAALLFGIVAWALGAKRWWPGFVIGLAIGLIVQIVFGEMLGLSLPLGPALGWLGGII</sequence>
<name>A0ABU8LBM0_9MICO</name>
<dbReference type="EMBL" id="JBBDGM010000007">
    <property type="protein sequence ID" value="MEJ1088538.1"/>
    <property type="molecule type" value="Genomic_DNA"/>
</dbReference>
<comment type="caution">
    <text evidence="3">The sequence shown here is derived from an EMBL/GenBank/DDBJ whole genome shotgun (WGS) entry which is preliminary data.</text>
</comment>
<evidence type="ECO:0000259" key="2">
    <source>
        <dbReference type="Pfam" id="PF07331"/>
    </source>
</evidence>
<keyword evidence="4" id="KW-1185">Reference proteome</keyword>
<protein>
    <submittedName>
        <fullName evidence="3">Tripartite tricarboxylate transporter TctB family protein</fullName>
    </submittedName>
</protein>
<gene>
    <name evidence="3" type="ORF">WDU99_09445</name>
</gene>
<feature type="transmembrane region" description="Helical" evidence="1">
    <location>
        <begin position="58"/>
        <end position="79"/>
    </location>
</feature>
<keyword evidence="1" id="KW-1133">Transmembrane helix</keyword>
<dbReference type="RefSeq" id="WP_337332206.1">
    <property type="nucleotide sequence ID" value="NZ_JBBDGM010000007.1"/>
</dbReference>
<feature type="domain" description="DUF1468" evidence="2">
    <location>
        <begin position="27"/>
        <end position="169"/>
    </location>
</feature>
<dbReference type="InterPro" id="IPR009936">
    <property type="entry name" value="DUF1468"/>
</dbReference>
<feature type="transmembrane region" description="Helical" evidence="1">
    <location>
        <begin position="142"/>
        <end position="160"/>
    </location>
</feature>
<feature type="transmembrane region" description="Helical" evidence="1">
    <location>
        <begin position="26"/>
        <end position="46"/>
    </location>
</feature>
<evidence type="ECO:0000313" key="4">
    <source>
        <dbReference type="Proteomes" id="UP001371224"/>
    </source>
</evidence>
<dbReference type="Proteomes" id="UP001371224">
    <property type="component" value="Unassembled WGS sequence"/>
</dbReference>
<keyword evidence="1" id="KW-0812">Transmembrane</keyword>
<dbReference type="Pfam" id="PF07331">
    <property type="entry name" value="TctB"/>
    <property type="match status" value="1"/>
</dbReference>
<evidence type="ECO:0000313" key="3">
    <source>
        <dbReference type="EMBL" id="MEJ1088538.1"/>
    </source>
</evidence>
<proteinExistence type="predicted"/>
<feature type="transmembrane region" description="Helical" evidence="1">
    <location>
        <begin position="110"/>
        <end position="136"/>
    </location>
</feature>
<reference evidence="3 4" key="1">
    <citation type="submission" date="2024-02" db="EMBL/GenBank/DDBJ databases">
        <authorList>
            <person name="Saticioglu I.B."/>
        </authorList>
    </citation>
    <scope>NUCLEOTIDE SEQUENCE [LARGE SCALE GENOMIC DNA]</scope>
    <source>
        <strain evidence="3 4">Mu-80</strain>
    </source>
</reference>